<dbReference type="PANTHER" id="PTHR35580">
    <property type="entry name" value="CELL SURFACE GLYCOPROTEIN (S-LAYER PROTEIN)-LIKE PROTEIN"/>
    <property type="match status" value="1"/>
</dbReference>
<dbReference type="Pfam" id="PF18962">
    <property type="entry name" value="Por_Secre_tail"/>
    <property type="match status" value="1"/>
</dbReference>
<dbReference type="InterPro" id="IPR010620">
    <property type="entry name" value="SBBP_repeat"/>
</dbReference>
<feature type="chain" id="PRO_5046406418" evidence="2">
    <location>
        <begin position="20"/>
        <end position="665"/>
    </location>
</feature>
<dbReference type="NCBIfam" id="TIGR04183">
    <property type="entry name" value="Por_Secre_tail"/>
    <property type="match status" value="1"/>
</dbReference>
<dbReference type="Gene3D" id="2.60.40.2810">
    <property type="match status" value="1"/>
</dbReference>
<dbReference type="InterPro" id="IPR052918">
    <property type="entry name" value="Motility_Chemotaxis_Reg"/>
</dbReference>
<protein>
    <submittedName>
        <fullName evidence="4">Por secretion system C-terminal sorting domain-containing protein</fullName>
    </submittedName>
</protein>
<feature type="domain" description="Secretion system C-terminal sorting" evidence="3">
    <location>
        <begin position="597"/>
        <end position="661"/>
    </location>
</feature>
<dbReference type="EMBL" id="FXTZ01000008">
    <property type="protein sequence ID" value="SMP25924.1"/>
    <property type="molecule type" value="Genomic_DNA"/>
</dbReference>
<organism evidence="4 5">
    <name type="scientific">Chryseobacterium profundimaris</name>
    <dbReference type="NCBI Taxonomy" id="1387275"/>
    <lineage>
        <taxon>Bacteria</taxon>
        <taxon>Pseudomonadati</taxon>
        <taxon>Bacteroidota</taxon>
        <taxon>Flavobacteriia</taxon>
        <taxon>Flavobacteriales</taxon>
        <taxon>Weeksellaceae</taxon>
        <taxon>Chryseobacterium group</taxon>
        <taxon>Chryseobacterium</taxon>
    </lineage>
</organism>
<reference evidence="4 5" key="1">
    <citation type="submission" date="2017-05" db="EMBL/GenBank/DDBJ databases">
        <authorList>
            <person name="Varghese N."/>
            <person name="Submissions S."/>
        </authorList>
    </citation>
    <scope>NUCLEOTIDE SEQUENCE [LARGE SCALE GENOMIC DNA]</scope>
    <source>
        <strain evidence="4 5">DSM 28214</strain>
    </source>
</reference>
<feature type="signal peptide" evidence="2">
    <location>
        <begin position="1"/>
        <end position="19"/>
    </location>
</feature>
<evidence type="ECO:0000256" key="1">
    <source>
        <dbReference type="ARBA" id="ARBA00022729"/>
    </source>
</evidence>
<dbReference type="InterPro" id="IPR026444">
    <property type="entry name" value="Secre_tail"/>
</dbReference>
<evidence type="ECO:0000313" key="5">
    <source>
        <dbReference type="Proteomes" id="UP001157960"/>
    </source>
</evidence>
<dbReference type="SUPFAM" id="SSF63829">
    <property type="entry name" value="Calcium-dependent phosphotriesterase"/>
    <property type="match status" value="1"/>
</dbReference>
<comment type="caution">
    <text evidence="4">The sequence shown here is derived from an EMBL/GenBank/DDBJ whole genome shotgun (WGS) entry which is preliminary data.</text>
</comment>
<evidence type="ECO:0000259" key="3">
    <source>
        <dbReference type="Pfam" id="PF18962"/>
    </source>
</evidence>
<evidence type="ECO:0000256" key="2">
    <source>
        <dbReference type="SAM" id="SignalP"/>
    </source>
</evidence>
<accession>A0ABY1P4R5</accession>
<dbReference type="RefSeq" id="WP_283422649.1">
    <property type="nucleotide sequence ID" value="NZ_FXTZ01000008.1"/>
</dbReference>
<dbReference type="Pfam" id="PF06739">
    <property type="entry name" value="SBBP"/>
    <property type="match status" value="1"/>
</dbReference>
<dbReference type="Pfam" id="PF17963">
    <property type="entry name" value="Big_9"/>
    <property type="match status" value="1"/>
</dbReference>
<proteinExistence type="predicted"/>
<gene>
    <name evidence="4" type="ORF">SAMN06264346_108204</name>
</gene>
<keyword evidence="5" id="KW-1185">Reference proteome</keyword>
<evidence type="ECO:0000313" key="4">
    <source>
        <dbReference type="EMBL" id="SMP25924.1"/>
    </source>
</evidence>
<dbReference type="PANTHER" id="PTHR35580:SF1">
    <property type="entry name" value="PHYTASE-LIKE DOMAIN-CONTAINING PROTEIN"/>
    <property type="match status" value="1"/>
</dbReference>
<dbReference type="Proteomes" id="UP001157960">
    <property type="component" value="Unassembled WGS sequence"/>
</dbReference>
<name>A0ABY1P4R5_9FLAO</name>
<keyword evidence="1 2" id="KW-0732">Signal</keyword>
<dbReference type="SUPFAM" id="SSF101898">
    <property type="entry name" value="NHL repeat"/>
    <property type="match status" value="1"/>
</dbReference>
<sequence length="665" mass="71251">MKRKTLFFFSILAPIVAYSQLSYLPDYSWGGKIGGTGFDNAGHVTTDLYGDVIVDGRFSGACDFDISSAVNSVSSTGSTDAFIAKYSQSGSLKWIKSFTSNTPMEDAPYINSSVTDSSGNIYITGHFNGSADFDPSPTGTKILTSNGDADIFIAKYDRNGILVWAGNIGGAEYDRGFGITIDSQDRLYVTGSFRTTADFDITSGVFNMSSEYIDASFIIKMNKDGQIIWGKATQGMGSDVGKSVAVDSSFNVFVSGDNMGTNDFDPSPNGVFNLTSTFSGQAYLLKLDSDGNFVNAGVTIAPPSTTQSNLARTQKLKIDNNNNVIVTGTFYGTADFNFGSADNSMTSYGIYGMNDAFVLKVDNNLNYLWATKLGVQFADGANGLAIDQNNNILTTGYFEGIIVNDYSGRYGEEVFVWALDPAGNQIDLEDYIGPGSGDIGNDITVDKAGNIYVCGIFDTRLKDANVFDYQSYGNNREGFIVKLGSTQVTQPAIVPPTAVQDSFSPIGSSPFILNVLANDQGLSGTPLIKIVSSPLNGILNVNSGSVTYTPNGSSWMNDSFSYTVENGNGLVSNVAKVDLINGNLNVQEADLSRQVKLYPNPAHTTLSVISDSEILSAEVFDLSGKKLLEVKGTYPIDVSSLSTGNYILHAKSKNGKIIRQTFIKK</sequence>